<dbReference type="InterPro" id="IPR004158">
    <property type="entry name" value="DUF247_pln"/>
</dbReference>
<feature type="region of interest" description="Disordered" evidence="1">
    <location>
        <begin position="1"/>
        <end position="50"/>
    </location>
</feature>
<dbReference type="Pfam" id="PF03140">
    <property type="entry name" value="DUF247"/>
    <property type="match status" value="1"/>
</dbReference>
<dbReference type="PANTHER" id="PTHR31170">
    <property type="entry name" value="BNAC04G53230D PROTEIN"/>
    <property type="match status" value="1"/>
</dbReference>
<evidence type="ECO:0000313" key="3">
    <source>
        <dbReference type="EMBL" id="CAK9153824.1"/>
    </source>
</evidence>
<evidence type="ECO:0000313" key="4">
    <source>
        <dbReference type="EMBL" id="CAK9179376.1"/>
    </source>
</evidence>
<protein>
    <submittedName>
        <fullName evidence="3">Uncharacterized protein</fullName>
    </submittedName>
</protein>
<feature type="compositionally biased region" description="Basic and acidic residues" evidence="1">
    <location>
        <begin position="26"/>
        <end position="35"/>
    </location>
</feature>
<gene>
    <name evidence="3" type="ORF">ILEXP_LOCUS22127</name>
    <name evidence="4" type="ORF">ILEXP_LOCUS49307</name>
</gene>
<dbReference type="AlphaFoldDB" id="A0ABC8S9E3"/>
<dbReference type="EMBL" id="CAUOFW020002458">
    <property type="protein sequence ID" value="CAK9153824.1"/>
    <property type="molecule type" value="Genomic_DNA"/>
</dbReference>
<reference evidence="3 5" key="1">
    <citation type="submission" date="2024-02" db="EMBL/GenBank/DDBJ databases">
        <authorList>
            <person name="Vignale AGUSTIN F."/>
            <person name="Sosa J E."/>
            <person name="Modenutti C."/>
        </authorList>
    </citation>
    <scope>NUCLEOTIDE SEQUENCE [LARGE SCALE GENOMIC DNA]</scope>
</reference>
<comment type="caution">
    <text evidence="3">The sequence shown here is derived from an EMBL/GenBank/DDBJ whole genome shotgun (WGS) entry which is preliminary data.</text>
</comment>
<feature type="transmembrane region" description="Helical" evidence="2">
    <location>
        <begin position="457"/>
        <end position="484"/>
    </location>
</feature>
<organism evidence="3 5">
    <name type="scientific">Ilex paraguariensis</name>
    <name type="common">yerba mate</name>
    <dbReference type="NCBI Taxonomy" id="185542"/>
    <lineage>
        <taxon>Eukaryota</taxon>
        <taxon>Viridiplantae</taxon>
        <taxon>Streptophyta</taxon>
        <taxon>Embryophyta</taxon>
        <taxon>Tracheophyta</taxon>
        <taxon>Spermatophyta</taxon>
        <taxon>Magnoliopsida</taxon>
        <taxon>eudicotyledons</taxon>
        <taxon>Gunneridae</taxon>
        <taxon>Pentapetalae</taxon>
        <taxon>asterids</taxon>
        <taxon>campanulids</taxon>
        <taxon>Aquifoliales</taxon>
        <taxon>Aquifoliaceae</taxon>
        <taxon>Ilex</taxon>
    </lineage>
</organism>
<proteinExistence type="predicted"/>
<accession>A0ABC8S9E3</accession>
<dbReference type="Proteomes" id="UP001642360">
    <property type="component" value="Unassembled WGS sequence"/>
</dbReference>
<evidence type="ECO:0000256" key="1">
    <source>
        <dbReference type="SAM" id="MobiDB-lite"/>
    </source>
</evidence>
<sequence>MDGDEVTLTQARETTRVKSLQAGASSRERRKDYEAPKAMASHQQQERARDEAHFLSEASLEYSLNLIERRLEERREIQREEGTSSAICIFRLPRSLVGINNKSQQPEIVSIGPYHRGKNHLLKFEEHKWSFLDKLLSRISFTERNLYVCLGEMRELEKRTRECYSDNILMSSHDFIEMMLLDGCFVIELLRHLGHSQDVINEDDPIFTRPWLIPILLRDLLKLENQIPYFVLQYLFEWSRGLRDNKADDLSVLASKVFDLAFPRSREIISTIHHLEAKHLLDLVYLSHLPSNQVTNFRTLEEYRPSNQSIQCITQLRSSGIKFKSNKDNSFLDIKFKNRALQIPTITINDFTSTLLINSVAWEQYQEDIGSKYFTDYVCFMNCLINQPRDVAFLCMDGIITRFSQDDHSVVNLFNKLGKNVVFSNQNCYLSKQFKGVEAYYSSYWGTMMRTYFSSPWSFISVFSAFIVIVLTMIQTIMSVLSYCRQFG</sequence>
<keyword evidence="2" id="KW-1133">Transmembrane helix</keyword>
<dbReference type="EMBL" id="CAUOFW020007484">
    <property type="protein sequence ID" value="CAK9179376.1"/>
    <property type="molecule type" value="Genomic_DNA"/>
</dbReference>
<keyword evidence="2" id="KW-0812">Transmembrane</keyword>
<keyword evidence="2" id="KW-0472">Membrane</keyword>
<dbReference type="PANTHER" id="PTHR31170:SF25">
    <property type="entry name" value="BNAA09G04570D PROTEIN"/>
    <property type="match status" value="1"/>
</dbReference>
<name>A0ABC8S9E3_9AQUA</name>
<evidence type="ECO:0000313" key="5">
    <source>
        <dbReference type="Proteomes" id="UP001642360"/>
    </source>
</evidence>
<evidence type="ECO:0000256" key="2">
    <source>
        <dbReference type="SAM" id="Phobius"/>
    </source>
</evidence>
<keyword evidence="5" id="KW-1185">Reference proteome</keyword>